<name>A0A8H7B013_9EURO</name>
<evidence type="ECO:0000256" key="1">
    <source>
        <dbReference type="SAM" id="MobiDB-lite"/>
    </source>
</evidence>
<keyword evidence="4" id="KW-1185">Reference proteome</keyword>
<dbReference type="AlphaFoldDB" id="A0A8H7B013"/>
<dbReference type="InterPro" id="IPR054464">
    <property type="entry name" value="ULD_fung"/>
</dbReference>
<organism evidence="3 4">
    <name type="scientific">Endocarpon pusillum</name>
    <dbReference type="NCBI Taxonomy" id="364733"/>
    <lineage>
        <taxon>Eukaryota</taxon>
        <taxon>Fungi</taxon>
        <taxon>Dikarya</taxon>
        <taxon>Ascomycota</taxon>
        <taxon>Pezizomycotina</taxon>
        <taxon>Eurotiomycetes</taxon>
        <taxon>Chaetothyriomycetidae</taxon>
        <taxon>Verrucariales</taxon>
        <taxon>Verrucariaceae</taxon>
        <taxon>Endocarpon</taxon>
    </lineage>
</organism>
<evidence type="ECO:0000259" key="2">
    <source>
        <dbReference type="Pfam" id="PF22893"/>
    </source>
</evidence>
<accession>A0A8H7B013</accession>
<evidence type="ECO:0000313" key="4">
    <source>
        <dbReference type="Proteomes" id="UP000606974"/>
    </source>
</evidence>
<dbReference type="Pfam" id="PF22893">
    <property type="entry name" value="ULD_2"/>
    <property type="match status" value="1"/>
</dbReference>
<dbReference type="EMBL" id="JAACFV010000001">
    <property type="protein sequence ID" value="KAF7514250.1"/>
    <property type="molecule type" value="Genomic_DNA"/>
</dbReference>
<dbReference type="Proteomes" id="UP000606974">
    <property type="component" value="Unassembled WGS sequence"/>
</dbReference>
<feature type="region of interest" description="Disordered" evidence="1">
    <location>
        <begin position="358"/>
        <end position="390"/>
    </location>
</feature>
<comment type="caution">
    <text evidence="3">The sequence shown here is derived from an EMBL/GenBank/DDBJ whole genome shotgun (WGS) entry which is preliminary data.</text>
</comment>
<reference evidence="3" key="1">
    <citation type="submission" date="2020-02" db="EMBL/GenBank/DDBJ databases">
        <authorList>
            <person name="Palmer J.M."/>
        </authorList>
    </citation>
    <scope>NUCLEOTIDE SEQUENCE</scope>
    <source>
        <strain evidence="3">EPUS1.4</strain>
        <tissue evidence="3">Thallus</tissue>
    </source>
</reference>
<sequence>MAAAFGFSTGDIIMGINLVRDIIKALNESRGSSKEYLEVICELRGLEVALVYVKSQHSLPTQSGQIRALHLVVKECETTIEDFLKSLEKYNGHLSIFGTKIKWKDAVRKVQWHLCKADELTSFRLRIASHVQNIEMMLATLQASAISLSTKSAQAHEREMQYQSGALSGLADSMTMISQSFDDLKSTWEESGTQYEQVLTKIEGMKRMMISQHLQVLDAISQNQNSIPPQILLQKPVIFLDALDRLAPFHLEWIDSHEAFLAVLKIRFKDHGHQMIESRRFALQASKTKKDVDLNRPWKICLFPGQEYDMSMLFRDPNSDHNTKCMACHHICPGKADEDIICENCHTTFRRVFEMDDEDSDPHEAFSNIGHTISRQSKKRRRDESEEVQHQDKIQDFRRIRLVCKRRQILSYSTIICYSCNRIIAPSEYKGSEYLRRECSQCRDQRYIKSIDAYIERCFKAPLSASVRSMQEALQDIPSTAGGLYSVLAQK</sequence>
<dbReference type="OrthoDB" id="3045089at2759"/>
<dbReference type="PANTHER" id="PTHR38886:SF1">
    <property type="entry name" value="NACHT-NTPASE AND P-LOOP NTPASES N-TERMINAL DOMAIN-CONTAINING PROTEIN"/>
    <property type="match status" value="1"/>
</dbReference>
<evidence type="ECO:0000313" key="3">
    <source>
        <dbReference type="EMBL" id="KAF7514250.1"/>
    </source>
</evidence>
<feature type="domain" description="Ubiquitin-like" evidence="2">
    <location>
        <begin position="234"/>
        <end position="315"/>
    </location>
</feature>
<dbReference type="PANTHER" id="PTHR38886">
    <property type="entry name" value="SESA DOMAIN-CONTAINING PROTEIN"/>
    <property type="match status" value="1"/>
</dbReference>
<protein>
    <recommendedName>
        <fullName evidence="2">Ubiquitin-like domain-containing protein</fullName>
    </recommendedName>
</protein>
<gene>
    <name evidence="3" type="ORF">GJ744_000020</name>
</gene>
<proteinExistence type="predicted"/>